<sequence length="242" mass="27295">MAMVSLLIEGFAQFLLEIGHAAAADCLNFEMSILDFAGRSDNPDHVDCGIFLMTAMQYFNGKNIPMDLSYRGTRTMLRAKICSTLVLSDMNEIRADVLEELESFNMIKVGISHAVRDRRKKKKEEEERQRKEAEAKKKLEEEEAVKLKQQADLKKAETTRKRLETIAKRKAAAQEKPEGNDNAPLRTYKSSRRIAKNNEPVVAAEAVPTVEAVPFSDMDQNKATVAPKQKRPKVIHHKPPSS</sequence>
<reference evidence="4" key="2">
    <citation type="submission" date="2025-08" db="UniProtKB">
        <authorList>
            <consortium name="RefSeq"/>
        </authorList>
    </citation>
    <scope>IDENTIFICATION</scope>
    <source>
        <tissue evidence="4">Leaf</tissue>
    </source>
</reference>
<dbReference type="Proteomes" id="UP000813463">
    <property type="component" value="Chromosome 1"/>
</dbReference>
<feature type="chain" id="PRO_5047046136" description="Ubiquitin-like protease family profile domain-containing protein" evidence="2">
    <location>
        <begin position="24"/>
        <end position="242"/>
    </location>
</feature>
<feature type="region of interest" description="Disordered" evidence="1">
    <location>
        <begin position="169"/>
        <end position="196"/>
    </location>
</feature>
<proteinExistence type="predicted"/>
<keyword evidence="3" id="KW-1185">Reference proteome</keyword>
<organism evidence="3 4">
    <name type="scientific">Spinacia oleracea</name>
    <name type="common">Spinach</name>
    <dbReference type="NCBI Taxonomy" id="3562"/>
    <lineage>
        <taxon>Eukaryota</taxon>
        <taxon>Viridiplantae</taxon>
        <taxon>Streptophyta</taxon>
        <taxon>Embryophyta</taxon>
        <taxon>Tracheophyta</taxon>
        <taxon>Spermatophyta</taxon>
        <taxon>Magnoliopsida</taxon>
        <taxon>eudicotyledons</taxon>
        <taxon>Gunneridae</taxon>
        <taxon>Pentapetalae</taxon>
        <taxon>Caryophyllales</taxon>
        <taxon>Chenopodiaceae</taxon>
        <taxon>Chenopodioideae</taxon>
        <taxon>Anserineae</taxon>
        <taxon>Spinacia</taxon>
    </lineage>
</organism>
<feature type="region of interest" description="Disordered" evidence="1">
    <location>
        <begin position="115"/>
        <end position="139"/>
    </location>
</feature>
<feature type="compositionally biased region" description="Basic and acidic residues" evidence="1">
    <location>
        <begin position="123"/>
        <end position="139"/>
    </location>
</feature>
<protein>
    <recommendedName>
        <fullName evidence="5">Ubiquitin-like protease family profile domain-containing protein</fullName>
    </recommendedName>
</protein>
<evidence type="ECO:0000256" key="2">
    <source>
        <dbReference type="SAM" id="SignalP"/>
    </source>
</evidence>
<feature type="compositionally biased region" description="Basic residues" evidence="1">
    <location>
        <begin position="228"/>
        <end position="242"/>
    </location>
</feature>
<dbReference type="RefSeq" id="XP_056690550.1">
    <property type="nucleotide sequence ID" value="XM_056834572.1"/>
</dbReference>
<reference evidence="3" key="1">
    <citation type="journal article" date="2021" name="Nat. Commun.">
        <title>Genomic analyses provide insights into spinach domestication and the genetic basis of agronomic traits.</title>
        <authorList>
            <person name="Cai X."/>
            <person name="Sun X."/>
            <person name="Xu C."/>
            <person name="Sun H."/>
            <person name="Wang X."/>
            <person name="Ge C."/>
            <person name="Zhang Z."/>
            <person name="Wang Q."/>
            <person name="Fei Z."/>
            <person name="Jiao C."/>
            <person name="Wang Q."/>
        </authorList>
    </citation>
    <scope>NUCLEOTIDE SEQUENCE [LARGE SCALE GENOMIC DNA]</scope>
    <source>
        <strain evidence="3">cv. Varoflay</strain>
    </source>
</reference>
<dbReference type="GeneID" id="130465708"/>
<evidence type="ECO:0008006" key="5">
    <source>
        <dbReference type="Google" id="ProtNLM"/>
    </source>
</evidence>
<evidence type="ECO:0000313" key="4">
    <source>
        <dbReference type="RefSeq" id="XP_056690550.1"/>
    </source>
</evidence>
<keyword evidence="2" id="KW-0732">Signal</keyword>
<evidence type="ECO:0000256" key="1">
    <source>
        <dbReference type="SAM" id="MobiDB-lite"/>
    </source>
</evidence>
<feature type="compositionally biased region" description="Basic and acidic residues" evidence="1">
    <location>
        <begin position="169"/>
        <end position="179"/>
    </location>
</feature>
<feature type="signal peptide" evidence="2">
    <location>
        <begin position="1"/>
        <end position="23"/>
    </location>
</feature>
<accession>A0ABM3R4L5</accession>
<evidence type="ECO:0000313" key="3">
    <source>
        <dbReference type="Proteomes" id="UP000813463"/>
    </source>
</evidence>
<gene>
    <name evidence="4" type="primary">LOC130465708</name>
</gene>
<feature type="region of interest" description="Disordered" evidence="1">
    <location>
        <begin position="212"/>
        <end position="242"/>
    </location>
</feature>
<name>A0ABM3R4L5_SPIOL</name>